<dbReference type="InterPro" id="IPR019819">
    <property type="entry name" value="Carboxylesterase_B_CS"/>
</dbReference>
<protein>
    <recommendedName>
        <fullName evidence="3">Carboxylic ester hydrolase</fullName>
        <ecNumber evidence="3">3.1.1.-</ecNumber>
    </recommendedName>
</protein>
<keyword evidence="2 3" id="KW-0378">Hydrolase</keyword>
<dbReference type="Gene3D" id="3.40.50.1820">
    <property type="entry name" value="alpha/beta hydrolase"/>
    <property type="match status" value="1"/>
</dbReference>
<comment type="similarity">
    <text evidence="1 3">Belongs to the type-B carboxylesterase/lipase family.</text>
</comment>
<dbReference type="PROSITE" id="PS00122">
    <property type="entry name" value="CARBOXYLESTERASE_B_1"/>
    <property type="match status" value="1"/>
</dbReference>
<evidence type="ECO:0000256" key="2">
    <source>
        <dbReference type="ARBA" id="ARBA00022801"/>
    </source>
</evidence>
<feature type="domain" description="Carboxylesterase type B" evidence="4">
    <location>
        <begin position="44"/>
        <end position="518"/>
    </location>
</feature>
<dbReference type="Proteomes" id="UP000193689">
    <property type="component" value="Unassembled WGS sequence"/>
</dbReference>
<gene>
    <name evidence="5" type="ORF">BCR38DRAFT_396397</name>
</gene>
<dbReference type="STRING" id="1141098.A0A1Y2DQT8"/>
<dbReference type="InterPro" id="IPR019826">
    <property type="entry name" value="Carboxylesterase_B_AS"/>
</dbReference>
<organism evidence="5 6">
    <name type="scientific">Pseudomassariella vexata</name>
    <dbReference type="NCBI Taxonomy" id="1141098"/>
    <lineage>
        <taxon>Eukaryota</taxon>
        <taxon>Fungi</taxon>
        <taxon>Dikarya</taxon>
        <taxon>Ascomycota</taxon>
        <taxon>Pezizomycotina</taxon>
        <taxon>Sordariomycetes</taxon>
        <taxon>Xylariomycetidae</taxon>
        <taxon>Amphisphaeriales</taxon>
        <taxon>Pseudomassariaceae</taxon>
        <taxon>Pseudomassariella</taxon>
    </lineage>
</organism>
<dbReference type="PANTHER" id="PTHR43918:SF4">
    <property type="entry name" value="CARBOXYLIC ESTER HYDROLASE"/>
    <property type="match status" value="1"/>
</dbReference>
<dbReference type="GO" id="GO:0052689">
    <property type="term" value="F:carboxylic ester hydrolase activity"/>
    <property type="evidence" value="ECO:0007669"/>
    <property type="project" value="TreeGrafter"/>
</dbReference>
<dbReference type="InterPro" id="IPR050654">
    <property type="entry name" value="AChE-related_enzymes"/>
</dbReference>
<dbReference type="PROSITE" id="PS00941">
    <property type="entry name" value="CARBOXYLESTERASE_B_2"/>
    <property type="match status" value="1"/>
</dbReference>
<dbReference type="RefSeq" id="XP_040713553.1">
    <property type="nucleotide sequence ID" value="XM_040857647.1"/>
</dbReference>
<evidence type="ECO:0000313" key="5">
    <source>
        <dbReference type="EMBL" id="ORY61476.1"/>
    </source>
</evidence>
<dbReference type="EC" id="3.1.1.-" evidence="3"/>
<dbReference type="PANTHER" id="PTHR43918">
    <property type="entry name" value="ACETYLCHOLINESTERASE"/>
    <property type="match status" value="1"/>
</dbReference>
<name>A0A1Y2DQT8_9PEZI</name>
<dbReference type="EMBL" id="MCFJ01000010">
    <property type="protein sequence ID" value="ORY61476.1"/>
    <property type="molecule type" value="Genomic_DNA"/>
</dbReference>
<sequence>MVSRRLLRLLAQALSVNSLPGNRNVATGPTVNLGYSIYEGVRLAAGVDQYLGMRFAQAPLGDLRFRMPENPVSTNATQSASQFGPTCIGVGQTESSSVGEDCLFVNVFTPSNATAKSKLPVWLYIQGGGYKSNSNSNYNGSDVVQKSGGNLVFVNFNYRVGSLGFLASEKVREDGDLNVGLLDQRKLLQWVQKHIGKFGGDPDHVVIHGTSAGGGSVSHHLTAYGGRDDHLFIGAAPQSIFWPTQRTVREMEFQFDRFVNDTACSGEQDPISCLRSASLSIIMAASAVSPFPGASNTPLPLWYWLPVVDGGLIPDLMYKLFQEGKFVKVPILVANTDDEGASFASNATNSSDMAAFFKNNYPKLSSIELQQLIETYPLQPAVPKHAAYFPSTAAAYGDATFICPGHELASTFSHYVAPDHVWNYRFNVQDPDSIAAGLGTAHAVDVPAILGPGYSGSAYRSYSDVNAAIVPITMDYWISFIRSLDPNKYRAPDAPVWEPWGTGTGRRLKLETNATQMELVPETLIGRCALWRDLSTSMDV</sequence>
<reference evidence="5 6" key="1">
    <citation type="submission" date="2016-07" db="EMBL/GenBank/DDBJ databases">
        <title>Pervasive Adenine N6-methylation of Active Genes in Fungi.</title>
        <authorList>
            <consortium name="DOE Joint Genome Institute"/>
            <person name="Mondo S.J."/>
            <person name="Dannebaum R.O."/>
            <person name="Kuo R.C."/>
            <person name="Labutti K."/>
            <person name="Haridas S."/>
            <person name="Kuo A."/>
            <person name="Salamov A."/>
            <person name="Ahrendt S.R."/>
            <person name="Lipzen A."/>
            <person name="Sullivan W."/>
            <person name="Andreopoulos W.B."/>
            <person name="Clum A."/>
            <person name="Lindquist E."/>
            <person name="Daum C."/>
            <person name="Ramamoorthy G.K."/>
            <person name="Gryganskyi A."/>
            <person name="Culley D."/>
            <person name="Magnuson J.K."/>
            <person name="James T.Y."/>
            <person name="O'Malley M.A."/>
            <person name="Stajich J.E."/>
            <person name="Spatafora J.W."/>
            <person name="Visel A."/>
            <person name="Grigoriev I.V."/>
        </authorList>
    </citation>
    <scope>NUCLEOTIDE SEQUENCE [LARGE SCALE GENOMIC DNA]</scope>
    <source>
        <strain evidence="5 6">CBS 129021</strain>
    </source>
</reference>
<evidence type="ECO:0000256" key="3">
    <source>
        <dbReference type="RuleBase" id="RU361235"/>
    </source>
</evidence>
<dbReference type="InterPro" id="IPR029058">
    <property type="entry name" value="AB_hydrolase_fold"/>
</dbReference>
<evidence type="ECO:0000256" key="1">
    <source>
        <dbReference type="ARBA" id="ARBA00005964"/>
    </source>
</evidence>
<dbReference type="AlphaFoldDB" id="A0A1Y2DQT8"/>
<keyword evidence="6" id="KW-1185">Reference proteome</keyword>
<dbReference type="OrthoDB" id="408631at2759"/>
<evidence type="ECO:0000259" key="4">
    <source>
        <dbReference type="Pfam" id="PF00135"/>
    </source>
</evidence>
<dbReference type="Pfam" id="PF00135">
    <property type="entry name" value="COesterase"/>
    <property type="match status" value="1"/>
</dbReference>
<comment type="caution">
    <text evidence="5">The sequence shown here is derived from an EMBL/GenBank/DDBJ whole genome shotgun (WGS) entry which is preliminary data.</text>
</comment>
<dbReference type="GeneID" id="63773859"/>
<proteinExistence type="inferred from homology"/>
<dbReference type="InParanoid" id="A0A1Y2DQT8"/>
<dbReference type="InterPro" id="IPR002018">
    <property type="entry name" value="CarbesteraseB"/>
</dbReference>
<accession>A0A1Y2DQT8</accession>
<dbReference type="SUPFAM" id="SSF53474">
    <property type="entry name" value="alpha/beta-Hydrolases"/>
    <property type="match status" value="1"/>
</dbReference>
<evidence type="ECO:0000313" key="6">
    <source>
        <dbReference type="Proteomes" id="UP000193689"/>
    </source>
</evidence>